<dbReference type="GO" id="GO:0006865">
    <property type="term" value="P:amino acid transport"/>
    <property type="evidence" value="ECO:0007669"/>
    <property type="project" value="TreeGrafter"/>
</dbReference>
<evidence type="ECO:0000256" key="6">
    <source>
        <dbReference type="ARBA" id="ARBA00022989"/>
    </source>
</evidence>
<comment type="caution">
    <text evidence="10">The sequence shown here is derived from an EMBL/GenBank/DDBJ whole genome shotgun (WGS) entry which is preliminary data.</text>
</comment>
<dbReference type="InterPro" id="IPR010065">
    <property type="entry name" value="AA_ABC_transptr_permease_3TM"/>
</dbReference>
<dbReference type="InterPro" id="IPR000515">
    <property type="entry name" value="MetI-like"/>
</dbReference>
<evidence type="ECO:0000256" key="7">
    <source>
        <dbReference type="ARBA" id="ARBA00023136"/>
    </source>
</evidence>
<reference evidence="10" key="1">
    <citation type="submission" date="2022-08" db="EMBL/GenBank/DDBJ databases">
        <title>Chelativorans sichuanense sp. nov., a paraffin oil-degrading bacterium isolated from a mixture of oil-based drill cuttings and paddy soil.</title>
        <authorList>
            <person name="Yu J."/>
            <person name="Liu H."/>
            <person name="Chen Q."/>
        </authorList>
    </citation>
    <scope>NUCLEOTIDE SEQUENCE</scope>
    <source>
        <strain evidence="10">SCAU 2101</strain>
    </source>
</reference>
<dbReference type="PANTHER" id="PTHR30614">
    <property type="entry name" value="MEMBRANE COMPONENT OF AMINO ACID ABC TRANSPORTER"/>
    <property type="match status" value="1"/>
</dbReference>
<keyword evidence="4" id="KW-1003">Cell membrane</keyword>
<proteinExistence type="inferred from homology"/>
<evidence type="ECO:0000313" key="11">
    <source>
        <dbReference type="Proteomes" id="UP001149009"/>
    </source>
</evidence>
<dbReference type="Proteomes" id="UP001149009">
    <property type="component" value="Unassembled WGS sequence"/>
</dbReference>
<dbReference type="Pfam" id="PF00528">
    <property type="entry name" value="BPD_transp_1"/>
    <property type="match status" value="1"/>
</dbReference>
<dbReference type="InterPro" id="IPR043429">
    <property type="entry name" value="ArtM/GltK/GlnP/TcyL/YhdX-like"/>
</dbReference>
<dbReference type="NCBIfam" id="TIGR01726">
    <property type="entry name" value="HEQRo_perm_3TM"/>
    <property type="match status" value="1"/>
</dbReference>
<comment type="similarity">
    <text evidence="2">Belongs to the binding-protein-dependent transport system permease family. HisMQ subfamily.</text>
</comment>
<gene>
    <name evidence="10" type="ORF">NYR54_08100</name>
</gene>
<dbReference type="Gene3D" id="1.10.3720.10">
    <property type="entry name" value="MetI-like"/>
    <property type="match status" value="1"/>
</dbReference>
<keyword evidence="5 8" id="KW-0812">Transmembrane</keyword>
<dbReference type="CDD" id="cd06261">
    <property type="entry name" value="TM_PBP2"/>
    <property type="match status" value="1"/>
</dbReference>
<evidence type="ECO:0000256" key="2">
    <source>
        <dbReference type="ARBA" id="ARBA00010072"/>
    </source>
</evidence>
<evidence type="ECO:0000256" key="5">
    <source>
        <dbReference type="ARBA" id="ARBA00022692"/>
    </source>
</evidence>
<organism evidence="10 11">
    <name type="scientific">Chelativorans petroleitrophicus</name>
    <dbReference type="NCBI Taxonomy" id="2975484"/>
    <lineage>
        <taxon>Bacteria</taxon>
        <taxon>Pseudomonadati</taxon>
        <taxon>Pseudomonadota</taxon>
        <taxon>Alphaproteobacteria</taxon>
        <taxon>Hyphomicrobiales</taxon>
        <taxon>Phyllobacteriaceae</taxon>
        <taxon>Chelativorans</taxon>
    </lineage>
</organism>
<feature type="transmembrane region" description="Helical" evidence="8">
    <location>
        <begin position="98"/>
        <end position="116"/>
    </location>
</feature>
<protein>
    <submittedName>
        <fullName evidence="10">Amino acid ABC transporter permease</fullName>
    </submittedName>
</protein>
<comment type="subcellular location">
    <subcellularLocation>
        <location evidence="1">Cell inner membrane</location>
        <topology evidence="1">Multi-pass membrane protein</topology>
    </subcellularLocation>
    <subcellularLocation>
        <location evidence="8">Cell membrane</location>
        <topology evidence="8">Multi-pass membrane protein</topology>
    </subcellularLocation>
</comment>
<dbReference type="EMBL" id="JAODNV010000008">
    <property type="protein sequence ID" value="MCT8990256.1"/>
    <property type="molecule type" value="Genomic_DNA"/>
</dbReference>
<dbReference type="InterPro" id="IPR035906">
    <property type="entry name" value="MetI-like_sf"/>
</dbReference>
<keyword evidence="11" id="KW-1185">Reference proteome</keyword>
<keyword evidence="3 8" id="KW-0813">Transport</keyword>
<sequence>MGYDLDFSVVLSGRYLEMLLSGLATTMLLFVSGWFLGLAIALVLTLIRATPFKPLQWLVAAYVEYHRNVPLLVQLFVWYFGMPQLLPLSVNRFLNQHNAELGFAVIAVSCFMAAYMSEDFRSGLRAVPKAQREAARAMGFSFLQTMRWILIPQAWRIALPALVNQTLHMFKGTSLAGIIGVVELTDVARQIEDNTFRVFEAFGVVTAIYLICTLTLMLGGAALSRRFQLRT</sequence>
<dbReference type="AlphaFoldDB" id="A0A9X2X8T4"/>
<feature type="transmembrane region" description="Helical" evidence="8">
    <location>
        <begin position="137"/>
        <end position="155"/>
    </location>
</feature>
<feature type="transmembrane region" description="Helical" evidence="8">
    <location>
        <begin position="201"/>
        <end position="223"/>
    </location>
</feature>
<dbReference type="RefSeq" id="WP_261515114.1">
    <property type="nucleotide sequence ID" value="NZ_JAODNV010000008.1"/>
</dbReference>
<evidence type="ECO:0000256" key="4">
    <source>
        <dbReference type="ARBA" id="ARBA00022475"/>
    </source>
</evidence>
<keyword evidence="6 8" id="KW-1133">Transmembrane helix</keyword>
<dbReference type="GO" id="GO:0022857">
    <property type="term" value="F:transmembrane transporter activity"/>
    <property type="evidence" value="ECO:0007669"/>
    <property type="project" value="InterPro"/>
</dbReference>
<feature type="domain" description="ABC transmembrane type-1" evidence="9">
    <location>
        <begin position="23"/>
        <end position="217"/>
    </location>
</feature>
<evidence type="ECO:0000256" key="3">
    <source>
        <dbReference type="ARBA" id="ARBA00022448"/>
    </source>
</evidence>
<keyword evidence="7 8" id="KW-0472">Membrane</keyword>
<evidence type="ECO:0000259" key="9">
    <source>
        <dbReference type="PROSITE" id="PS50928"/>
    </source>
</evidence>
<evidence type="ECO:0000313" key="10">
    <source>
        <dbReference type="EMBL" id="MCT8990256.1"/>
    </source>
</evidence>
<feature type="transmembrane region" description="Helical" evidence="8">
    <location>
        <begin position="68"/>
        <end position="86"/>
    </location>
</feature>
<dbReference type="GO" id="GO:0043190">
    <property type="term" value="C:ATP-binding cassette (ABC) transporter complex"/>
    <property type="evidence" value="ECO:0007669"/>
    <property type="project" value="InterPro"/>
</dbReference>
<evidence type="ECO:0000256" key="8">
    <source>
        <dbReference type="RuleBase" id="RU363032"/>
    </source>
</evidence>
<dbReference type="SUPFAM" id="SSF161098">
    <property type="entry name" value="MetI-like"/>
    <property type="match status" value="1"/>
</dbReference>
<dbReference type="PROSITE" id="PS50928">
    <property type="entry name" value="ABC_TM1"/>
    <property type="match status" value="1"/>
</dbReference>
<name>A0A9X2X8T4_9HYPH</name>
<evidence type="ECO:0000256" key="1">
    <source>
        <dbReference type="ARBA" id="ARBA00004429"/>
    </source>
</evidence>
<dbReference type="PANTHER" id="PTHR30614:SF47">
    <property type="entry name" value="ABC TRANSPORTER PERMEASE"/>
    <property type="match status" value="1"/>
</dbReference>
<feature type="transmembrane region" description="Helical" evidence="8">
    <location>
        <begin position="20"/>
        <end position="47"/>
    </location>
</feature>
<accession>A0A9X2X8T4</accession>